<keyword evidence="2 3" id="KW-0802">TPR repeat</keyword>
<dbReference type="RefSeq" id="WP_011813024.1">
    <property type="nucleotide sequence ID" value="NC_008789.1"/>
</dbReference>
<feature type="region of interest" description="Disordered" evidence="5">
    <location>
        <begin position="386"/>
        <end position="432"/>
    </location>
</feature>
<dbReference type="AlphaFoldDB" id="A1WTI9"/>
<evidence type="ECO:0000256" key="5">
    <source>
        <dbReference type="SAM" id="MobiDB-lite"/>
    </source>
</evidence>
<keyword evidence="1" id="KW-0677">Repeat</keyword>
<dbReference type="InterPro" id="IPR019734">
    <property type="entry name" value="TPR_rpt"/>
</dbReference>
<sequence length="796" mass="87865">MAIGIAAGAVLLAGVMPLRQAAAQPPPIPPAEGSLVAAHEYISDRGARHQLARLLSYQPQRRAEALWHYRRLLEDTPHDPALVTETAEVLQWMGEEAAAVDLLTSLPAGTEQTRAGLLLQARVERSLGRAGRARAILEGLRPLEGRTEQLLDAAALTDSGALHGAEAVVRGLLAESPDDPGLRLQLGDLLQAQGRIYAAEHHYARLLADTPDQTLAAERLRRLPHRGPAEPADTPEPIAPQEAPAAPQTARDHLATAEQALQGGDIASAEQAVRRALELEPELTRADYLLAEVLIARNALAEAEEQLQQVATRFPDATEARLNLARLASWQGDYDRALDHYDALAAEHPTDPTFPLEAARLAGWAGEPDQARERYATLLTLLQAEPPAATSTPGPLTAAPPGPALPTPTDPAYPAAAEHRAVHQEARAKALVHDRHPRTALTVLQRAAEFQPHNLETAFDQAQIECTLGLCGAEQATYERVLDAVPNHPQAARQQALLKRQRGPRAGLHADYRNESGRDAEMETIGYGVHGSLPVATRARGHVSVDRWRYRFDPDPDEDIDEARGNRVHGTLSGVASTQLRWRTELAYTRFDDPDVKDSIEGRAEMDYHVSDRLRTRGGIAQERVLRNPKTASERINRRLAEAELDYYADRRVDLGATARTAHYSDGNRGLLLQFQPQVRVTEHPRQLTAGATFQYRDTQDEEDLYWTPQDYLAAGPFLEWHHDLARVFGCRALDHYYRVRLSAYRDSEHNTGTRLAAAYAWDAGDHLRLSADAFIERSSEWDAEGLHVNATWHFH</sequence>
<dbReference type="EMBL" id="CP000544">
    <property type="protein sequence ID" value="ABM61001.1"/>
    <property type="molecule type" value="Genomic_DNA"/>
</dbReference>
<feature type="repeat" description="TPR" evidence="3">
    <location>
        <begin position="318"/>
        <end position="351"/>
    </location>
</feature>
<evidence type="ECO:0000256" key="6">
    <source>
        <dbReference type="SAM" id="SignalP"/>
    </source>
</evidence>
<accession>A1WTI9</accession>
<feature type="compositionally biased region" description="Pro residues" evidence="5">
    <location>
        <begin position="398"/>
        <end position="411"/>
    </location>
</feature>
<dbReference type="HOGENOM" id="CLU_352943_0_0_6"/>
<dbReference type="eggNOG" id="COG0457">
    <property type="taxonomic scope" value="Bacteria"/>
</dbReference>
<feature type="region of interest" description="Disordered" evidence="5">
    <location>
        <begin position="225"/>
        <end position="251"/>
    </location>
</feature>
<dbReference type="InterPro" id="IPR051012">
    <property type="entry name" value="CellSynth/LPSAsmb/PSIAsmb"/>
</dbReference>
<keyword evidence="6" id="KW-0732">Signal</keyword>
<reference evidence="7 8" key="2">
    <citation type="journal article" date="2013" name="Stand. Genomic Sci.">
        <title>Complete genome sequence of Halorhodospira halophila SL1.</title>
        <authorList>
            <person name="Challacombe J.F."/>
            <person name="Majid S."/>
            <person name="Deole R."/>
            <person name="Brettin T.S."/>
            <person name="Bruce D."/>
            <person name="Delano S.F."/>
            <person name="Detter J.C."/>
            <person name="Gleasner C.D."/>
            <person name="Han C.S."/>
            <person name="Misra M."/>
            <person name="Reitenga K.G."/>
            <person name="Mikhailova N."/>
            <person name="Woyke T."/>
            <person name="Pitluck S."/>
            <person name="Nolan M."/>
            <person name="Land M.L."/>
            <person name="Saunders E."/>
            <person name="Tapia R."/>
            <person name="Lapidus A."/>
            <person name="Ivanova N."/>
            <person name="Hoff W.D."/>
        </authorList>
    </citation>
    <scope>NUCLEOTIDE SEQUENCE [LARGE SCALE GENOMIC DNA]</scope>
    <source>
        <strain evidence="8">DSM 244 / SL1</strain>
    </source>
</reference>
<dbReference type="SUPFAM" id="SSF48452">
    <property type="entry name" value="TPR-like"/>
    <property type="match status" value="3"/>
</dbReference>
<proteinExistence type="predicted"/>
<dbReference type="InterPro" id="IPR011990">
    <property type="entry name" value="TPR-like_helical_dom_sf"/>
</dbReference>
<keyword evidence="4" id="KW-0175">Coiled coil</keyword>
<dbReference type="eggNOG" id="COG4783">
    <property type="taxonomic scope" value="Bacteria"/>
</dbReference>
<name>A1WTI9_HALHL</name>
<evidence type="ECO:0000256" key="2">
    <source>
        <dbReference type="ARBA" id="ARBA00022803"/>
    </source>
</evidence>
<organism evidence="7 8">
    <name type="scientific">Halorhodospira halophila (strain DSM 244 / SL1)</name>
    <name type="common">Ectothiorhodospira halophila (strain DSM 244 / SL1)</name>
    <dbReference type="NCBI Taxonomy" id="349124"/>
    <lineage>
        <taxon>Bacteria</taxon>
        <taxon>Pseudomonadati</taxon>
        <taxon>Pseudomonadota</taxon>
        <taxon>Gammaproteobacteria</taxon>
        <taxon>Chromatiales</taxon>
        <taxon>Ectothiorhodospiraceae</taxon>
        <taxon>Halorhodospira</taxon>
    </lineage>
</organism>
<feature type="compositionally biased region" description="Low complexity" evidence="5">
    <location>
        <begin position="235"/>
        <end position="249"/>
    </location>
</feature>
<feature type="compositionally biased region" description="Low complexity" evidence="5">
    <location>
        <begin position="386"/>
        <end position="397"/>
    </location>
</feature>
<gene>
    <name evidence="7" type="ordered locus">Hhal_0207</name>
</gene>
<dbReference type="Proteomes" id="UP000000647">
    <property type="component" value="Chromosome"/>
</dbReference>
<protein>
    <submittedName>
        <fullName evidence="7">Tetratricopeptide TPR_2 repeat protein</fullName>
    </submittedName>
</protein>
<evidence type="ECO:0000313" key="7">
    <source>
        <dbReference type="EMBL" id="ABM61001.1"/>
    </source>
</evidence>
<evidence type="ECO:0000313" key="8">
    <source>
        <dbReference type="Proteomes" id="UP000000647"/>
    </source>
</evidence>
<dbReference type="STRING" id="349124.Hhal_0207"/>
<dbReference type="Pfam" id="PF14559">
    <property type="entry name" value="TPR_19"/>
    <property type="match status" value="2"/>
</dbReference>
<feature type="chain" id="PRO_5002640340" evidence="6">
    <location>
        <begin position="22"/>
        <end position="796"/>
    </location>
</feature>
<dbReference type="OrthoDB" id="7525402at2"/>
<keyword evidence="8" id="KW-1185">Reference proteome</keyword>
<evidence type="ECO:0000256" key="4">
    <source>
        <dbReference type="SAM" id="Coils"/>
    </source>
</evidence>
<dbReference type="SMART" id="SM00028">
    <property type="entry name" value="TPR"/>
    <property type="match status" value="5"/>
</dbReference>
<dbReference type="PANTHER" id="PTHR45586:SF1">
    <property type="entry name" value="LIPOPOLYSACCHARIDE ASSEMBLY PROTEIN B"/>
    <property type="match status" value="1"/>
</dbReference>
<reference evidence="8" key="1">
    <citation type="submission" date="2006-12" db="EMBL/GenBank/DDBJ databases">
        <title>Complete sequence of Halorhodospira halophila SL1.</title>
        <authorList>
            <consortium name="US DOE Joint Genome Institute"/>
            <person name="Copeland A."/>
            <person name="Lucas S."/>
            <person name="Lapidus A."/>
            <person name="Barry K."/>
            <person name="Detter J.C."/>
            <person name="Glavina del Rio T."/>
            <person name="Hammon N."/>
            <person name="Israni S."/>
            <person name="Dalin E."/>
            <person name="Tice H."/>
            <person name="Pitluck S."/>
            <person name="Saunders E."/>
            <person name="Brettin T."/>
            <person name="Bruce D."/>
            <person name="Han C."/>
            <person name="Tapia R."/>
            <person name="Schmutz J."/>
            <person name="Larimer F."/>
            <person name="Land M."/>
            <person name="Hauser L."/>
            <person name="Kyrpides N."/>
            <person name="Mikhailova N."/>
            <person name="Hoff W."/>
            <person name="Richardson P."/>
        </authorList>
    </citation>
    <scope>NUCLEOTIDE SEQUENCE [LARGE SCALE GENOMIC DNA]</scope>
    <source>
        <strain evidence="8">DSM 244 / SL1</strain>
    </source>
</reference>
<feature type="compositionally biased region" description="Basic and acidic residues" evidence="5">
    <location>
        <begin position="417"/>
        <end position="432"/>
    </location>
</feature>
<dbReference type="KEGG" id="hha:Hhal_0207"/>
<dbReference type="PROSITE" id="PS50005">
    <property type="entry name" value="TPR"/>
    <property type="match status" value="1"/>
</dbReference>
<feature type="signal peptide" evidence="6">
    <location>
        <begin position="1"/>
        <end position="21"/>
    </location>
</feature>
<dbReference type="PANTHER" id="PTHR45586">
    <property type="entry name" value="TPR REPEAT-CONTAINING PROTEIN PA4667"/>
    <property type="match status" value="1"/>
</dbReference>
<evidence type="ECO:0000256" key="3">
    <source>
        <dbReference type="PROSITE-ProRule" id="PRU00339"/>
    </source>
</evidence>
<dbReference type="Gene3D" id="1.25.40.10">
    <property type="entry name" value="Tetratricopeptide repeat domain"/>
    <property type="match status" value="3"/>
</dbReference>
<feature type="coiled-coil region" evidence="4">
    <location>
        <begin position="293"/>
        <end position="320"/>
    </location>
</feature>
<evidence type="ECO:0000256" key="1">
    <source>
        <dbReference type="ARBA" id="ARBA00022737"/>
    </source>
</evidence>